<dbReference type="VEuPathDB" id="TrichDB:TVAGG3_0546340"/>
<dbReference type="GO" id="GO:0008333">
    <property type="term" value="P:endosome to lysosome transport"/>
    <property type="evidence" value="ECO:0000318"/>
    <property type="project" value="GO_Central"/>
</dbReference>
<accession>A2EN70</accession>
<dbReference type="InterPro" id="IPR052070">
    <property type="entry name" value="ESCRT-I_UEV_domain"/>
</dbReference>
<dbReference type="SUPFAM" id="SSF54495">
    <property type="entry name" value="UBC-like"/>
    <property type="match status" value="1"/>
</dbReference>
<dbReference type="AlphaFoldDB" id="A2EN70"/>
<dbReference type="PANTHER" id="PTHR23306:SF3">
    <property type="entry name" value="TUMOR SUPPRESSOR PROTEIN 101"/>
    <property type="match status" value="1"/>
</dbReference>
<dbReference type="KEGG" id="tva:4763778"/>
<keyword evidence="4" id="KW-1185">Reference proteome</keyword>
<dbReference type="RefSeq" id="XP_001318130.1">
    <property type="nucleotide sequence ID" value="XM_001318095.1"/>
</dbReference>
<dbReference type="InParanoid" id="A2EN70"/>
<dbReference type="VEuPathDB" id="TrichDB:TVAG_353480"/>
<sequence>MISMYDLFAGSNLHPDIQKGHYNNLVYLVQAYRSLQFFRNNNNPAQPLIQGFVIIYIQGQPCPLPINMMLSQNFPTTPPICQLPIPPSIQVPPSAFINPQRCVIPDAIMRWEPRTPLVNYMHRLREVLSANPPFHPSYVQYMQRDKPNYVNFLREQFPPQQGSGYQSGAPAGGSNTQQLTNDAVTEAESIISDVNKSIKETLESEKETALNEDVVKLLKAKKSEILPDIQNLKNRIDENKNVKIPEYQVDPMLGQACTQNAAKDALHETMEILTTELRNHNMNAADFVAAVRSLNKKHFEEVIAPMCTITN</sequence>
<dbReference type="PANTHER" id="PTHR23306">
    <property type="entry name" value="TUMOR SUSCEPTIBILITY GENE 101 PROTEIN-RELATED"/>
    <property type="match status" value="1"/>
</dbReference>
<proteinExistence type="predicted"/>
<dbReference type="SMR" id="A2EN70"/>
<dbReference type="CDD" id="cd11685">
    <property type="entry name" value="UEV_TSG101-like"/>
    <property type="match status" value="1"/>
</dbReference>
<evidence type="ECO:0000256" key="1">
    <source>
        <dbReference type="SAM" id="MobiDB-lite"/>
    </source>
</evidence>
<reference evidence="3" key="2">
    <citation type="journal article" date="2007" name="Science">
        <title>Draft genome sequence of the sexually transmitted pathogen Trichomonas vaginalis.</title>
        <authorList>
            <person name="Carlton J.M."/>
            <person name="Hirt R.P."/>
            <person name="Silva J.C."/>
            <person name="Delcher A.L."/>
            <person name="Schatz M."/>
            <person name="Zhao Q."/>
            <person name="Wortman J.R."/>
            <person name="Bidwell S.L."/>
            <person name="Alsmark U.C.M."/>
            <person name="Besteiro S."/>
            <person name="Sicheritz-Ponten T."/>
            <person name="Noel C.J."/>
            <person name="Dacks J.B."/>
            <person name="Foster P.G."/>
            <person name="Simillion C."/>
            <person name="Van de Peer Y."/>
            <person name="Miranda-Saavedra D."/>
            <person name="Barton G.J."/>
            <person name="Westrop G.D."/>
            <person name="Mueller S."/>
            <person name="Dessi D."/>
            <person name="Fiori P.L."/>
            <person name="Ren Q."/>
            <person name="Paulsen I."/>
            <person name="Zhang H."/>
            <person name="Bastida-Corcuera F.D."/>
            <person name="Simoes-Barbosa A."/>
            <person name="Brown M.T."/>
            <person name="Hayes R.D."/>
            <person name="Mukherjee M."/>
            <person name="Okumura C.Y."/>
            <person name="Schneider R."/>
            <person name="Smith A.J."/>
            <person name="Vanacova S."/>
            <person name="Villalvazo M."/>
            <person name="Haas B.J."/>
            <person name="Pertea M."/>
            <person name="Feldblyum T.V."/>
            <person name="Utterback T.R."/>
            <person name="Shu C.L."/>
            <person name="Osoegawa K."/>
            <person name="de Jong P.J."/>
            <person name="Hrdy I."/>
            <person name="Horvathova L."/>
            <person name="Zubacova Z."/>
            <person name="Dolezal P."/>
            <person name="Malik S.B."/>
            <person name="Logsdon J.M. Jr."/>
            <person name="Henze K."/>
            <person name="Gupta A."/>
            <person name="Wang C.C."/>
            <person name="Dunne R.L."/>
            <person name="Upcroft J.A."/>
            <person name="Upcroft P."/>
            <person name="White O."/>
            <person name="Salzberg S.L."/>
            <person name="Tang P."/>
            <person name="Chiu C.-H."/>
            <person name="Lee Y.-S."/>
            <person name="Embley T.M."/>
            <person name="Coombs G.H."/>
            <person name="Mottram J.C."/>
            <person name="Tachezy J."/>
            <person name="Fraser-Liggett C.M."/>
            <person name="Johnson P.J."/>
        </authorList>
    </citation>
    <scope>NUCLEOTIDE SEQUENCE [LARGE SCALE GENOMIC DNA]</scope>
    <source>
        <strain evidence="3">G3</strain>
    </source>
</reference>
<evidence type="ECO:0000313" key="4">
    <source>
        <dbReference type="Proteomes" id="UP000001542"/>
    </source>
</evidence>
<dbReference type="GO" id="GO:0000813">
    <property type="term" value="C:ESCRT I complex"/>
    <property type="evidence" value="ECO:0000318"/>
    <property type="project" value="GO_Central"/>
</dbReference>
<dbReference type="PROSITE" id="PS51322">
    <property type="entry name" value="UEV"/>
    <property type="match status" value="1"/>
</dbReference>
<reference evidence="3" key="1">
    <citation type="submission" date="2006-10" db="EMBL/GenBank/DDBJ databases">
        <authorList>
            <person name="Amadeo P."/>
            <person name="Zhao Q."/>
            <person name="Wortman J."/>
            <person name="Fraser-Liggett C."/>
            <person name="Carlton J."/>
        </authorList>
    </citation>
    <scope>NUCLEOTIDE SEQUENCE</scope>
    <source>
        <strain evidence="3">G3</strain>
    </source>
</reference>
<feature type="domain" description="UEV" evidence="2">
    <location>
        <begin position="1"/>
        <end position="138"/>
    </location>
</feature>
<dbReference type="InterPro" id="IPR008883">
    <property type="entry name" value="UEV_N"/>
</dbReference>
<dbReference type="Pfam" id="PF05743">
    <property type="entry name" value="UEV"/>
    <property type="match status" value="1"/>
</dbReference>
<dbReference type="STRING" id="5722.A2EN70"/>
<feature type="region of interest" description="Disordered" evidence="1">
    <location>
        <begin position="157"/>
        <end position="176"/>
    </location>
</feature>
<dbReference type="GO" id="GO:0015031">
    <property type="term" value="P:protein transport"/>
    <property type="evidence" value="ECO:0007669"/>
    <property type="project" value="InterPro"/>
</dbReference>
<organism evidence="3 4">
    <name type="scientific">Trichomonas vaginalis (strain ATCC PRA-98 / G3)</name>
    <dbReference type="NCBI Taxonomy" id="412133"/>
    <lineage>
        <taxon>Eukaryota</taxon>
        <taxon>Metamonada</taxon>
        <taxon>Parabasalia</taxon>
        <taxon>Trichomonadida</taxon>
        <taxon>Trichomonadidae</taxon>
        <taxon>Trichomonas</taxon>
    </lineage>
</organism>
<gene>
    <name evidence="3" type="ORF">TVAG_353480</name>
</gene>
<evidence type="ECO:0000259" key="2">
    <source>
        <dbReference type="PROSITE" id="PS51322"/>
    </source>
</evidence>
<name>A2EN70_TRIV3</name>
<dbReference type="InterPro" id="IPR016135">
    <property type="entry name" value="UBQ-conjugating_enzyme/RWD"/>
</dbReference>
<protein>
    <recommendedName>
        <fullName evidence="2">UEV domain-containing protein</fullName>
    </recommendedName>
</protein>
<dbReference type="Proteomes" id="UP000001542">
    <property type="component" value="Unassembled WGS sequence"/>
</dbReference>
<dbReference type="GO" id="GO:0043130">
    <property type="term" value="F:ubiquitin binding"/>
    <property type="evidence" value="ECO:0000318"/>
    <property type="project" value="GO_Central"/>
</dbReference>
<dbReference type="Gene3D" id="3.10.110.10">
    <property type="entry name" value="Ubiquitin Conjugating Enzyme"/>
    <property type="match status" value="1"/>
</dbReference>
<evidence type="ECO:0000313" key="3">
    <source>
        <dbReference type="EMBL" id="EAY05907.1"/>
    </source>
</evidence>
<dbReference type="EMBL" id="DS113437">
    <property type="protein sequence ID" value="EAY05907.1"/>
    <property type="molecule type" value="Genomic_DNA"/>
</dbReference>